<reference evidence="4 5" key="1">
    <citation type="submission" date="2019-04" db="EMBL/GenBank/DDBJ databases">
        <authorList>
            <person name="Hwang J.C."/>
        </authorList>
    </citation>
    <scope>NUCLEOTIDE SEQUENCE [LARGE SCALE GENOMIC DNA]</scope>
    <source>
        <strain evidence="4 5">IMCC35002</strain>
    </source>
</reference>
<dbReference type="OrthoDB" id="9766983at2"/>
<evidence type="ECO:0000256" key="2">
    <source>
        <dbReference type="SAM" id="SignalP"/>
    </source>
</evidence>
<dbReference type="InterPro" id="IPR011059">
    <property type="entry name" value="Metal-dep_hydrolase_composite"/>
</dbReference>
<dbReference type="Proteomes" id="UP000305675">
    <property type="component" value="Unassembled WGS sequence"/>
</dbReference>
<keyword evidence="5" id="KW-1185">Reference proteome</keyword>
<dbReference type="GO" id="GO:0016810">
    <property type="term" value="F:hydrolase activity, acting on carbon-nitrogen (but not peptide) bonds"/>
    <property type="evidence" value="ECO:0007669"/>
    <property type="project" value="InterPro"/>
</dbReference>
<keyword evidence="4" id="KW-0378">Hydrolase</keyword>
<feature type="domain" description="Amidohydrolase-related" evidence="3">
    <location>
        <begin position="347"/>
        <end position="422"/>
    </location>
</feature>
<feature type="signal peptide" evidence="2">
    <location>
        <begin position="1"/>
        <end position="25"/>
    </location>
</feature>
<accession>A0A4U1BHE7</accession>
<dbReference type="RefSeq" id="WP_136864935.1">
    <property type="nucleotide sequence ID" value="NZ_SWCJ01000020.1"/>
</dbReference>
<feature type="chain" id="PRO_5020240711" evidence="2">
    <location>
        <begin position="26"/>
        <end position="1010"/>
    </location>
</feature>
<evidence type="ECO:0000256" key="1">
    <source>
        <dbReference type="SAM" id="MobiDB-lite"/>
    </source>
</evidence>
<proteinExistence type="predicted"/>
<dbReference type="SUPFAM" id="SSF51338">
    <property type="entry name" value="Composite domain of metallo-dependent hydrolases"/>
    <property type="match status" value="2"/>
</dbReference>
<dbReference type="AlphaFoldDB" id="A0A4U1BHE7"/>
<dbReference type="Pfam" id="PF01979">
    <property type="entry name" value="Amidohydro_1"/>
    <property type="match status" value="2"/>
</dbReference>
<dbReference type="InterPro" id="IPR006680">
    <property type="entry name" value="Amidohydro-rel"/>
</dbReference>
<dbReference type="PANTHER" id="PTHR43135:SF3">
    <property type="entry name" value="ALPHA-D-RIBOSE 1-METHYLPHOSPHONATE 5-TRIPHOSPHATE DIPHOSPHATASE"/>
    <property type="match status" value="1"/>
</dbReference>
<feature type="region of interest" description="Disordered" evidence="1">
    <location>
        <begin position="528"/>
        <end position="551"/>
    </location>
</feature>
<dbReference type="PANTHER" id="PTHR43135">
    <property type="entry name" value="ALPHA-D-RIBOSE 1-METHYLPHOSPHONATE 5-TRIPHOSPHATE DIPHOSPHATASE"/>
    <property type="match status" value="1"/>
</dbReference>
<dbReference type="CDD" id="cd01309">
    <property type="entry name" value="Met_dep_hydrolase_C"/>
    <property type="match status" value="1"/>
</dbReference>
<dbReference type="InterPro" id="IPR032466">
    <property type="entry name" value="Metal_Hydrolase"/>
</dbReference>
<evidence type="ECO:0000313" key="5">
    <source>
        <dbReference type="Proteomes" id="UP000305675"/>
    </source>
</evidence>
<protein>
    <submittedName>
        <fullName evidence="4">Amidohydrolase</fullName>
    </submittedName>
</protein>
<name>A0A4U1BHE7_9GAMM</name>
<evidence type="ECO:0000259" key="3">
    <source>
        <dbReference type="Pfam" id="PF01979"/>
    </source>
</evidence>
<dbReference type="InterPro" id="IPR051781">
    <property type="entry name" value="Metallo-dep_Hydrolase"/>
</dbReference>
<evidence type="ECO:0000313" key="4">
    <source>
        <dbReference type="EMBL" id="TKB50824.1"/>
    </source>
</evidence>
<dbReference type="EMBL" id="SWCJ01000020">
    <property type="protein sequence ID" value="TKB50824.1"/>
    <property type="molecule type" value="Genomic_DNA"/>
</dbReference>
<organism evidence="4 5">
    <name type="scientific">Ferrimonas aestuarii</name>
    <dbReference type="NCBI Taxonomy" id="2569539"/>
    <lineage>
        <taxon>Bacteria</taxon>
        <taxon>Pseudomonadati</taxon>
        <taxon>Pseudomonadota</taxon>
        <taxon>Gammaproteobacteria</taxon>
        <taxon>Alteromonadales</taxon>
        <taxon>Ferrimonadaceae</taxon>
        <taxon>Ferrimonas</taxon>
    </lineage>
</organism>
<comment type="caution">
    <text evidence="4">The sequence shown here is derived from an EMBL/GenBank/DDBJ whole genome shotgun (WGS) entry which is preliminary data.</text>
</comment>
<dbReference type="Gene3D" id="3.20.20.140">
    <property type="entry name" value="Metal-dependent hydrolases"/>
    <property type="match status" value="2"/>
</dbReference>
<dbReference type="SUPFAM" id="SSF51556">
    <property type="entry name" value="Metallo-dependent hydrolases"/>
    <property type="match status" value="1"/>
</dbReference>
<keyword evidence="2" id="KW-0732">Signal</keyword>
<gene>
    <name evidence="4" type="ORF">FCL42_18580</name>
</gene>
<feature type="domain" description="Amidohydrolase-related" evidence="3">
    <location>
        <begin position="859"/>
        <end position="947"/>
    </location>
</feature>
<sequence>MPYTQTLRPLTLLACALTVSHYGWASPTQRIEAIANNSDNFITFSNATLMLSPGKTLHNASITIRNKKILSISDSNEIPKGSLEINLDNKIVYPGFIDPYTSYGIDWQYSEYEGDGPHYLAELPGAKIQNRAIHADMKWQPYFKADTDIATSWVNNGFTSVQSSHFDGIFQGQSLSASLSKDPTAELIYPVEGAQFLSFSKGSSEQEYPSSLMGSIALIRQTLKDARWYQQQQTGNQKPELNQSLESLSHFGNQRVIFSVKNTNHLPKALAVLAPFHSSPILVGTGLEYERLNELQDAQLILPLTQARKPELASGLEINLTQLRQWERSPANLALVAKSGIPFAITQHGIDSEKFWPRLRTAIQHGLPQDTALAALTTNAAKYAGIGSFTGKLAEGYRADLVIASGNLFTDGEIEQIYIQGRPQLSSSASTQGLQDSYQLTLNGNALKLNLDLTSDDLSAELQQGDTNIALENLNWQFGQLQGLIAMEALGLSGIGQFNASFSAARSFGQLIDANGKVHQFELMASQSTNESKDAASEPAPKTLISRSSWPNNESGLTAPLSAESVHIKNATIWTSADDGVMSNADIIIEAGKIIELGNDLSTPSGFTVIDASGKHLTPGLIDEHSHIAITGGVNEASDSNTAEVRIGDALNAEDIHIYRALAGGVTTAQLLHGSANVIGGQSQIIKLRWGEDEQGLKFTQAPASIKFALGENVKQSNWGDNYVSRFPQTRMGVEAYLTDQFSAAKEHKAALLAYDDLSRRSKRNALAPRPNERLETLIEILEGSRNIHVHSYVQSEILMLLRLSQELGFHVQTFTHILEGYKVADEMAEYGTTASTFSDWWAYKFEVYDAIPQNACLMQSKGVNTSINSDSADLIRKLNQEAAKSMLYCDMSAEDALKMVTINPAKQLKVDELTGSLEVGKQADLVLWDQAPLSVYAKVESTWVDGVRRFDRDQDRLQRKAAHDEYQALLQKLMASNLSGDVGEELAPEPEPLWHCDSLIHHHNHQHSH</sequence>